<dbReference type="GO" id="GO:0003700">
    <property type="term" value="F:DNA-binding transcription factor activity"/>
    <property type="evidence" value="ECO:0007669"/>
    <property type="project" value="InterPro"/>
</dbReference>
<evidence type="ECO:0000313" key="6">
    <source>
        <dbReference type="Proteomes" id="UP000680038"/>
    </source>
</evidence>
<evidence type="ECO:0000256" key="2">
    <source>
        <dbReference type="ARBA" id="ARBA00023125"/>
    </source>
</evidence>
<dbReference type="SMART" id="SM00342">
    <property type="entry name" value="HTH_ARAC"/>
    <property type="match status" value="1"/>
</dbReference>
<dbReference type="PRINTS" id="PR00032">
    <property type="entry name" value="HTHARAC"/>
</dbReference>
<feature type="domain" description="HTH araC/xylS-type" evidence="4">
    <location>
        <begin position="194"/>
        <end position="292"/>
    </location>
</feature>
<dbReference type="AlphaFoldDB" id="A0A916JBA5"/>
<comment type="caution">
    <text evidence="5">The sequence shown here is derived from an EMBL/GenBank/DDBJ whole genome shotgun (WGS) entry which is preliminary data.</text>
</comment>
<keyword evidence="6" id="KW-1185">Reference proteome</keyword>
<dbReference type="Pfam" id="PF02311">
    <property type="entry name" value="AraC_binding"/>
    <property type="match status" value="1"/>
</dbReference>
<dbReference type="Proteomes" id="UP000680038">
    <property type="component" value="Unassembled WGS sequence"/>
</dbReference>
<evidence type="ECO:0000256" key="1">
    <source>
        <dbReference type="ARBA" id="ARBA00023015"/>
    </source>
</evidence>
<dbReference type="InterPro" id="IPR020449">
    <property type="entry name" value="Tscrpt_reg_AraC-type_HTH"/>
</dbReference>
<dbReference type="InterPro" id="IPR037923">
    <property type="entry name" value="HTH-like"/>
</dbReference>
<protein>
    <submittedName>
        <fullName evidence="5">HTH-type transcriptional activator RhaR</fullName>
    </submittedName>
</protein>
<dbReference type="InterPro" id="IPR018062">
    <property type="entry name" value="HTH_AraC-typ_CS"/>
</dbReference>
<dbReference type="SUPFAM" id="SSF46689">
    <property type="entry name" value="Homeodomain-like"/>
    <property type="match status" value="2"/>
</dbReference>
<dbReference type="Pfam" id="PF12833">
    <property type="entry name" value="HTH_18"/>
    <property type="match status" value="1"/>
</dbReference>
<organism evidence="5 6">
    <name type="scientific">Dyadobacter helix</name>
    <dbReference type="NCBI Taxonomy" id="2822344"/>
    <lineage>
        <taxon>Bacteria</taxon>
        <taxon>Pseudomonadati</taxon>
        <taxon>Bacteroidota</taxon>
        <taxon>Cytophagia</taxon>
        <taxon>Cytophagales</taxon>
        <taxon>Spirosomataceae</taxon>
        <taxon>Dyadobacter</taxon>
    </lineage>
</organism>
<dbReference type="EMBL" id="CAJRAF010000002">
    <property type="protein sequence ID" value="CAG5000207.1"/>
    <property type="molecule type" value="Genomic_DNA"/>
</dbReference>
<dbReference type="SUPFAM" id="SSF51215">
    <property type="entry name" value="Regulatory protein AraC"/>
    <property type="match status" value="1"/>
</dbReference>
<dbReference type="InterPro" id="IPR003313">
    <property type="entry name" value="AraC-bd"/>
</dbReference>
<keyword evidence="3" id="KW-0804">Transcription</keyword>
<keyword evidence="1" id="KW-0805">Transcription regulation</keyword>
<evidence type="ECO:0000259" key="4">
    <source>
        <dbReference type="PROSITE" id="PS01124"/>
    </source>
</evidence>
<name>A0A916JBA5_9BACT</name>
<dbReference type="RefSeq" id="WP_215239052.1">
    <property type="nucleotide sequence ID" value="NZ_CAJRAF010000002.1"/>
</dbReference>
<dbReference type="PANTHER" id="PTHR43280">
    <property type="entry name" value="ARAC-FAMILY TRANSCRIPTIONAL REGULATOR"/>
    <property type="match status" value="1"/>
</dbReference>
<accession>A0A916JBA5</accession>
<dbReference type="PROSITE" id="PS00041">
    <property type="entry name" value="HTH_ARAC_FAMILY_1"/>
    <property type="match status" value="1"/>
</dbReference>
<sequence length="296" mass="34123">MRKSRGFDGEQFIEIPKVGLSSCRKLPLIQGLHITHIGFYPKALHHYYQRPRGIHSVIVIYCSDGKGWLQIENHKVNIRAGEIFVIPADTPHSYGADAKNPWSIYWVHVGGSLCMEIGKAIMRDSWERYEAIYAGFSEERTELFKQMVMTLRKGYSTSNLTFANLTLSYYLSTFINPEHFGQQSNNTQKMNTADKAIVYMQQHLSETVTLENIAGSVNLSVSFFSRKFKEDTGYTPIAYFNYLRIQKACQLLHFSDLRINEVASQIGIDDPFYFSRLFKHQMGVSPITYRRSRETL</sequence>
<dbReference type="Gene3D" id="1.10.10.60">
    <property type="entry name" value="Homeodomain-like"/>
    <property type="match status" value="2"/>
</dbReference>
<keyword evidence="2" id="KW-0238">DNA-binding</keyword>
<evidence type="ECO:0000256" key="3">
    <source>
        <dbReference type="ARBA" id="ARBA00023163"/>
    </source>
</evidence>
<evidence type="ECO:0000313" key="5">
    <source>
        <dbReference type="EMBL" id="CAG5000207.1"/>
    </source>
</evidence>
<dbReference type="GO" id="GO:0043565">
    <property type="term" value="F:sequence-specific DNA binding"/>
    <property type="evidence" value="ECO:0007669"/>
    <property type="project" value="InterPro"/>
</dbReference>
<gene>
    <name evidence="5" type="primary">rhaR_10</name>
    <name evidence="5" type="ORF">DYBT9275_02415</name>
</gene>
<reference evidence="5" key="1">
    <citation type="submission" date="2021-04" db="EMBL/GenBank/DDBJ databases">
        <authorList>
            <person name="Rodrigo-Torres L."/>
            <person name="Arahal R. D."/>
            <person name="Lucena T."/>
        </authorList>
    </citation>
    <scope>NUCLEOTIDE SEQUENCE</scope>
    <source>
        <strain evidence="5">CECT 9275</strain>
    </source>
</reference>
<dbReference type="PANTHER" id="PTHR43280:SF30">
    <property type="entry name" value="MMSAB OPERON REGULATORY PROTEIN"/>
    <property type="match status" value="1"/>
</dbReference>
<dbReference type="Gene3D" id="2.60.120.280">
    <property type="entry name" value="Regulatory protein AraC"/>
    <property type="match status" value="1"/>
</dbReference>
<dbReference type="PROSITE" id="PS01124">
    <property type="entry name" value="HTH_ARAC_FAMILY_2"/>
    <property type="match status" value="1"/>
</dbReference>
<proteinExistence type="predicted"/>
<dbReference type="InterPro" id="IPR018060">
    <property type="entry name" value="HTH_AraC"/>
</dbReference>
<dbReference type="InterPro" id="IPR009057">
    <property type="entry name" value="Homeodomain-like_sf"/>
</dbReference>
<dbReference type="CDD" id="cd06986">
    <property type="entry name" value="cupin_MmsR-like_N"/>
    <property type="match status" value="1"/>
</dbReference>